<organism evidence="3 4">
    <name type="scientific">Trichuris trichiura</name>
    <name type="common">Whipworm</name>
    <name type="synonym">Trichocephalus trichiurus</name>
    <dbReference type="NCBI Taxonomy" id="36087"/>
    <lineage>
        <taxon>Eukaryota</taxon>
        <taxon>Metazoa</taxon>
        <taxon>Ecdysozoa</taxon>
        <taxon>Nematoda</taxon>
        <taxon>Enoplea</taxon>
        <taxon>Dorylaimia</taxon>
        <taxon>Trichinellida</taxon>
        <taxon>Trichuridae</taxon>
        <taxon>Trichuris</taxon>
    </lineage>
</organism>
<dbReference type="AlphaFoldDB" id="A0A077Z1S6"/>
<dbReference type="InterPro" id="IPR051342">
    <property type="entry name" value="PDZ_scaffold"/>
</dbReference>
<sequence length="262" mass="28711">MKIVNGTSLIGLDHVEALDCLLKSGEVLQLTLARYHPESKTYKQLVEMASQKISDSGQQFSCGARIQADFNNKPQNNGERSNQPSIKGGKLPSKTLQEWETLCGPEYKILLVKLERSPYNETLGIALEGTVDVVGESETCPHHFIRSVEPSNGMKVLSGELKPGDELLEVNNEVLYGRSYVEVLEILQNLPRQVTMTVGRNALAAPLNNESLGAVTSCITTSEDPKPCNVTVSASENNDELSEFFSSVQPGIMIIMYPHAEC</sequence>
<dbReference type="InterPro" id="IPR001478">
    <property type="entry name" value="PDZ"/>
</dbReference>
<name>A0A077Z1S6_TRITR</name>
<accession>A0A077Z1S6</accession>
<reference evidence="3" key="2">
    <citation type="submission" date="2014-03" db="EMBL/GenBank/DDBJ databases">
        <title>The whipworm genome and dual-species transcriptomics of an intimate host-pathogen interaction.</title>
        <authorList>
            <person name="Foth B.J."/>
            <person name="Tsai I.J."/>
            <person name="Reid A.J."/>
            <person name="Bancroft A.J."/>
            <person name="Nichol S."/>
            <person name="Tracey A."/>
            <person name="Holroyd N."/>
            <person name="Cotton J.A."/>
            <person name="Stanley E.J."/>
            <person name="Zarowiecki M."/>
            <person name="Liu J.Z."/>
            <person name="Huckvale T."/>
            <person name="Cooper P.J."/>
            <person name="Grencis R.K."/>
            <person name="Berriman M."/>
        </authorList>
    </citation>
    <scope>NUCLEOTIDE SEQUENCE [LARGE SCALE GENOMIC DNA]</scope>
</reference>
<keyword evidence="4" id="KW-1185">Reference proteome</keyword>
<dbReference type="PANTHER" id="PTHR19964:SF92">
    <property type="entry name" value="PATJ HOMOLOG"/>
    <property type="match status" value="1"/>
</dbReference>
<reference evidence="3" key="1">
    <citation type="submission" date="2014-01" db="EMBL/GenBank/DDBJ databases">
        <authorList>
            <person name="Aslett M."/>
        </authorList>
    </citation>
    <scope>NUCLEOTIDE SEQUENCE</scope>
</reference>
<protein>
    <submittedName>
        <fullName evidence="3">PDZ domain containing protein</fullName>
    </submittedName>
</protein>
<dbReference type="SMART" id="SM00228">
    <property type="entry name" value="PDZ"/>
    <property type="match status" value="1"/>
</dbReference>
<dbReference type="Proteomes" id="UP000030665">
    <property type="component" value="Unassembled WGS sequence"/>
</dbReference>
<dbReference type="OrthoDB" id="6022242at2759"/>
<evidence type="ECO:0000259" key="2">
    <source>
        <dbReference type="PROSITE" id="PS50106"/>
    </source>
</evidence>
<feature type="region of interest" description="Disordered" evidence="1">
    <location>
        <begin position="70"/>
        <end position="91"/>
    </location>
</feature>
<dbReference type="EMBL" id="HG805898">
    <property type="protein sequence ID" value="CDW54457.1"/>
    <property type="molecule type" value="Genomic_DNA"/>
</dbReference>
<feature type="domain" description="PDZ" evidence="2">
    <location>
        <begin position="111"/>
        <end position="202"/>
    </location>
</feature>
<evidence type="ECO:0000313" key="4">
    <source>
        <dbReference type="Proteomes" id="UP000030665"/>
    </source>
</evidence>
<feature type="compositionally biased region" description="Polar residues" evidence="1">
    <location>
        <begin position="70"/>
        <end position="85"/>
    </location>
</feature>
<dbReference type="Pfam" id="PF00595">
    <property type="entry name" value="PDZ"/>
    <property type="match status" value="1"/>
</dbReference>
<gene>
    <name evidence="3" type="ORF">TTRE_0000272701</name>
</gene>
<evidence type="ECO:0000256" key="1">
    <source>
        <dbReference type="SAM" id="MobiDB-lite"/>
    </source>
</evidence>
<dbReference type="STRING" id="36087.A0A077Z1S6"/>
<proteinExistence type="predicted"/>
<dbReference type="PANTHER" id="PTHR19964">
    <property type="entry name" value="MULTIPLE PDZ DOMAIN PROTEIN"/>
    <property type="match status" value="1"/>
</dbReference>
<dbReference type="Gene3D" id="2.30.42.10">
    <property type="match status" value="1"/>
</dbReference>
<dbReference type="InterPro" id="IPR036034">
    <property type="entry name" value="PDZ_sf"/>
</dbReference>
<dbReference type="PROSITE" id="PS50106">
    <property type="entry name" value="PDZ"/>
    <property type="match status" value="1"/>
</dbReference>
<evidence type="ECO:0000313" key="3">
    <source>
        <dbReference type="EMBL" id="CDW54457.1"/>
    </source>
</evidence>
<dbReference type="SUPFAM" id="SSF50156">
    <property type="entry name" value="PDZ domain-like"/>
    <property type="match status" value="1"/>
</dbReference>